<evidence type="ECO:0000313" key="10">
    <source>
        <dbReference type="EMBL" id="KAH7311661.1"/>
    </source>
</evidence>
<dbReference type="PRINTS" id="PR00707">
    <property type="entry name" value="UBCTHYDRLASE"/>
</dbReference>
<dbReference type="InterPro" id="IPR038765">
    <property type="entry name" value="Papain-like_cys_pep_sf"/>
</dbReference>
<evidence type="ECO:0000259" key="9">
    <source>
        <dbReference type="PROSITE" id="PS52048"/>
    </source>
</evidence>
<dbReference type="InterPro" id="IPR036959">
    <property type="entry name" value="Peptidase_C12_UCH_sf"/>
</dbReference>
<comment type="similarity">
    <text evidence="2 7 8">Belongs to the peptidase C12 family.</text>
</comment>
<keyword evidence="3 8" id="KW-0645">Protease</keyword>
<keyword evidence="6 8" id="KW-0788">Thiol protease</keyword>
<sequence>MPVEGVWTRPSGQKTFIPLENNPEVFTSLVQDLGLSSDLGFHDVYSLDEPELLALIPRPVYALIFITPPAMYRAVRRADGTRSLDEGLTYDKSGEDETVMWFPQTIGNACGLMALIHSVASGEPRASVKKDSLLDRLFQQAKPLKPMQRAELLYASEELEELHMRAARTGHSAAPRAEEFCPLHFIAFIRGKDGHQWELEGASDGPIDRGALGEGEDLLSETALENGVRRFLKAADGDLNFSIVALAKKAE</sequence>
<name>A0A8K0SMF3_9HYPO</name>
<comment type="caution">
    <text evidence="10">The sequence shown here is derived from an EMBL/GenBank/DDBJ whole genome shotgun (WGS) entry which is preliminary data.</text>
</comment>
<organism evidence="10 11">
    <name type="scientific">Stachybotrys elegans</name>
    <dbReference type="NCBI Taxonomy" id="80388"/>
    <lineage>
        <taxon>Eukaryota</taxon>
        <taxon>Fungi</taxon>
        <taxon>Dikarya</taxon>
        <taxon>Ascomycota</taxon>
        <taxon>Pezizomycotina</taxon>
        <taxon>Sordariomycetes</taxon>
        <taxon>Hypocreomycetidae</taxon>
        <taxon>Hypocreales</taxon>
        <taxon>Stachybotryaceae</taxon>
        <taxon>Stachybotrys</taxon>
    </lineage>
</organism>
<dbReference type="GO" id="GO:0004843">
    <property type="term" value="F:cysteine-type deubiquitinase activity"/>
    <property type="evidence" value="ECO:0007669"/>
    <property type="project" value="UniProtKB-EC"/>
</dbReference>
<protein>
    <recommendedName>
        <fullName evidence="8">Ubiquitin carboxyl-terminal hydrolase</fullName>
        <ecNumber evidence="8">3.4.19.12</ecNumber>
    </recommendedName>
</protein>
<evidence type="ECO:0000256" key="1">
    <source>
        <dbReference type="ARBA" id="ARBA00000707"/>
    </source>
</evidence>
<feature type="domain" description="UCH catalytic" evidence="9">
    <location>
        <begin position="15"/>
        <end position="248"/>
    </location>
</feature>
<dbReference type="SUPFAM" id="SSF54001">
    <property type="entry name" value="Cysteine proteinases"/>
    <property type="match status" value="1"/>
</dbReference>
<evidence type="ECO:0000256" key="2">
    <source>
        <dbReference type="ARBA" id="ARBA00009326"/>
    </source>
</evidence>
<dbReference type="InterPro" id="IPR057254">
    <property type="entry name" value="UCH_AS"/>
</dbReference>
<evidence type="ECO:0000256" key="7">
    <source>
        <dbReference type="PROSITE-ProRule" id="PRU01393"/>
    </source>
</evidence>
<dbReference type="GO" id="GO:0016579">
    <property type="term" value="P:protein deubiquitination"/>
    <property type="evidence" value="ECO:0007669"/>
    <property type="project" value="TreeGrafter"/>
</dbReference>
<dbReference type="PANTHER" id="PTHR10589">
    <property type="entry name" value="UBIQUITIN CARBOXYL-TERMINAL HYDROLASE"/>
    <property type="match status" value="1"/>
</dbReference>
<dbReference type="GO" id="GO:0006511">
    <property type="term" value="P:ubiquitin-dependent protein catabolic process"/>
    <property type="evidence" value="ECO:0007669"/>
    <property type="project" value="UniProtKB-UniRule"/>
</dbReference>
<evidence type="ECO:0000256" key="8">
    <source>
        <dbReference type="RuleBase" id="RU361215"/>
    </source>
</evidence>
<evidence type="ECO:0000256" key="3">
    <source>
        <dbReference type="ARBA" id="ARBA00022670"/>
    </source>
</evidence>
<reference evidence="10" key="1">
    <citation type="journal article" date="2021" name="Nat. Commun.">
        <title>Genetic determinants of endophytism in the Arabidopsis root mycobiome.</title>
        <authorList>
            <person name="Mesny F."/>
            <person name="Miyauchi S."/>
            <person name="Thiergart T."/>
            <person name="Pickel B."/>
            <person name="Atanasova L."/>
            <person name="Karlsson M."/>
            <person name="Huettel B."/>
            <person name="Barry K.W."/>
            <person name="Haridas S."/>
            <person name="Chen C."/>
            <person name="Bauer D."/>
            <person name="Andreopoulos W."/>
            <person name="Pangilinan J."/>
            <person name="LaButti K."/>
            <person name="Riley R."/>
            <person name="Lipzen A."/>
            <person name="Clum A."/>
            <person name="Drula E."/>
            <person name="Henrissat B."/>
            <person name="Kohler A."/>
            <person name="Grigoriev I.V."/>
            <person name="Martin F.M."/>
            <person name="Hacquard S."/>
        </authorList>
    </citation>
    <scope>NUCLEOTIDE SEQUENCE</scope>
    <source>
        <strain evidence="10">MPI-CAGE-CH-0235</strain>
    </source>
</reference>
<keyword evidence="4 8" id="KW-0833">Ubl conjugation pathway</keyword>
<dbReference type="AlphaFoldDB" id="A0A8K0SMF3"/>
<dbReference type="PANTHER" id="PTHR10589:SF17">
    <property type="entry name" value="UBIQUITIN CARBOXYL-TERMINAL HYDROLASE"/>
    <property type="match status" value="1"/>
</dbReference>
<evidence type="ECO:0000256" key="4">
    <source>
        <dbReference type="ARBA" id="ARBA00022786"/>
    </source>
</evidence>
<accession>A0A8K0SMF3</accession>
<comment type="caution">
    <text evidence="7">Lacks conserved residue(s) required for the propagation of feature annotation.</text>
</comment>
<evidence type="ECO:0000313" key="11">
    <source>
        <dbReference type="Proteomes" id="UP000813444"/>
    </source>
</evidence>
<dbReference type="EC" id="3.4.19.12" evidence="8"/>
<evidence type="ECO:0000256" key="5">
    <source>
        <dbReference type="ARBA" id="ARBA00022801"/>
    </source>
</evidence>
<dbReference type="PROSITE" id="PS00140">
    <property type="entry name" value="UCH_1"/>
    <property type="match status" value="1"/>
</dbReference>
<dbReference type="Proteomes" id="UP000813444">
    <property type="component" value="Unassembled WGS sequence"/>
</dbReference>
<proteinExistence type="inferred from homology"/>
<dbReference type="Pfam" id="PF01088">
    <property type="entry name" value="Peptidase_C12"/>
    <property type="match status" value="1"/>
</dbReference>
<keyword evidence="11" id="KW-1185">Reference proteome</keyword>
<dbReference type="GO" id="GO:0005737">
    <property type="term" value="C:cytoplasm"/>
    <property type="evidence" value="ECO:0007669"/>
    <property type="project" value="TreeGrafter"/>
</dbReference>
<dbReference type="Gene3D" id="3.40.532.10">
    <property type="entry name" value="Peptidase C12, ubiquitin carboxyl-terminal hydrolase"/>
    <property type="match status" value="1"/>
</dbReference>
<gene>
    <name evidence="10" type="ORF">B0I35DRAFT_357177</name>
</gene>
<comment type="catalytic activity">
    <reaction evidence="1 8">
        <text>Thiol-dependent hydrolysis of ester, thioester, amide, peptide and isopeptide bonds formed by the C-terminal Gly of ubiquitin (a 76-residue protein attached to proteins as an intracellular targeting signal).</text>
        <dbReference type="EC" id="3.4.19.12"/>
    </reaction>
</comment>
<dbReference type="CDD" id="cd09616">
    <property type="entry name" value="Peptidase_C12_UCH_L1_L3"/>
    <property type="match status" value="1"/>
</dbReference>
<dbReference type="InterPro" id="IPR001578">
    <property type="entry name" value="Peptidase_C12_UCH"/>
</dbReference>
<dbReference type="OrthoDB" id="427186at2759"/>
<dbReference type="EMBL" id="JAGPNK010000011">
    <property type="protein sequence ID" value="KAH7311661.1"/>
    <property type="molecule type" value="Genomic_DNA"/>
</dbReference>
<keyword evidence="5 8" id="KW-0378">Hydrolase</keyword>
<evidence type="ECO:0000256" key="6">
    <source>
        <dbReference type="ARBA" id="ARBA00022807"/>
    </source>
</evidence>
<dbReference type="PROSITE" id="PS52048">
    <property type="entry name" value="UCH_DOMAIN"/>
    <property type="match status" value="1"/>
</dbReference>